<dbReference type="Proteomes" id="UP001154322">
    <property type="component" value="Unassembled WGS sequence"/>
</dbReference>
<dbReference type="SUPFAM" id="SSF56601">
    <property type="entry name" value="beta-lactamase/transpeptidase-like"/>
    <property type="match status" value="1"/>
</dbReference>
<accession>A0ABN8U451</accession>
<dbReference type="InterPro" id="IPR001466">
    <property type="entry name" value="Beta-lactam-related"/>
</dbReference>
<dbReference type="PANTHER" id="PTHR46825">
    <property type="entry name" value="D-ALANYL-D-ALANINE-CARBOXYPEPTIDASE/ENDOPEPTIDASE AMPH"/>
    <property type="match status" value="1"/>
</dbReference>
<dbReference type="Pfam" id="PF00144">
    <property type="entry name" value="Beta-lactamase"/>
    <property type="match status" value="1"/>
</dbReference>
<name>A0ABN8U451_9BACL</name>
<gene>
    <name evidence="2" type="ORF">WJ0W_001565</name>
</gene>
<dbReference type="EMBL" id="CALYLO010000001">
    <property type="protein sequence ID" value="CAH8244327.1"/>
    <property type="molecule type" value="Genomic_DNA"/>
</dbReference>
<reference evidence="2" key="1">
    <citation type="submission" date="2022-06" db="EMBL/GenBank/DDBJ databases">
        <authorList>
            <person name="Dietemann V."/>
            <person name="Ory F."/>
            <person name="Dainat B."/>
            <person name="Oberhansli S."/>
        </authorList>
    </citation>
    <scope>NUCLEOTIDE SEQUENCE</scope>
    <source>
        <strain evidence="2">Ena-SAMPLE-TAB-26-04-2022-14:26:32:270-5432</strain>
    </source>
</reference>
<comment type="caution">
    <text evidence="2">The sequence shown here is derived from an EMBL/GenBank/DDBJ whole genome shotgun (WGS) entry which is preliminary data.</text>
</comment>
<dbReference type="Gene3D" id="3.40.710.10">
    <property type="entry name" value="DD-peptidase/beta-lactamase superfamily"/>
    <property type="match status" value="1"/>
</dbReference>
<evidence type="ECO:0000313" key="3">
    <source>
        <dbReference type="Proteomes" id="UP001154322"/>
    </source>
</evidence>
<dbReference type="InterPro" id="IPR012338">
    <property type="entry name" value="Beta-lactam/transpept-like"/>
</dbReference>
<protein>
    <submittedName>
        <fullName evidence="2">Beta-lactamase family protein</fullName>
    </submittedName>
</protein>
<organism evidence="2 3">
    <name type="scientific">Paenibacillus melissococcoides</name>
    <dbReference type="NCBI Taxonomy" id="2912268"/>
    <lineage>
        <taxon>Bacteria</taxon>
        <taxon>Bacillati</taxon>
        <taxon>Bacillota</taxon>
        <taxon>Bacilli</taxon>
        <taxon>Bacillales</taxon>
        <taxon>Paenibacillaceae</taxon>
        <taxon>Paenibacillus</taxon>
    </lineage>
</organism>
<proteinExistence type="predicted"/>
<sequence length="333" mass="37619">MGFNSDVLHLVEKNTKKKKRENMLMTIGFVSGEDTIIKVYDHHGEMKDAPSYNYEIGSVTKTFTTSLMAKFASENRLDLNDSIQKYLKDLPHNQYYPTLKRLATHTSGYSSFVPFQLTEYMNMLVGAVVKGCIKNNPFYDKSQINWMSIIQSKQLKDQDYKYAYSNFGISILGHILSLLANKNYSAAMDDFIANDLGLSNTYVGTYRKTNLHGYNKANQDCGNWQWGTDNFFAPSGAITSTAEDLLLYVKHQMGNEKPYLSLCHQKHAAATKKFDIGLGWEIHKNSNLIYKDGGTGCFTSYVGFEKSKRRGAVVLSNYLLLNIAKIGEALLTK</sequence>
<dbReference type="InterPro" id="IPR050491">
    <property type="entry name" value="AmpC-like"/>
</dbReference>
<dbReference type="PANTHER" id="PTHR46825:SF8">
    <property type="entry name" value="BETA-LACTAMASE-RELATED"/>
    <property type="match status" value="1"/>
</dbReference>
<feature type="domain" description="Beta-lactamase-related" evidence="1">
    <location>
        <begin position="54"/>
        <end position="318"/>
    </location>
</feature>
<evidence type="ECO:0000259" key="1">
    <source>
        <dbReference type="Pfam" id="PF00144"/>
    </source>
</evidence>
<evidence type="ECO:0000313" key="2">
    <source>
        <dbReference type="EMBL" id="CAH8244327.1"/>
    </source>
</evidence>
<dbReference type="RefSeq" id="WP_213426796.1">
    <property type="nucleotide sequence ID" value="NZ_AP031286.1"/>
</dbReference>
<keyword evidence="3" id="KW-1185">Reference proteome</keyword>